<dbReference type="Pfam" id="PF04488">
    <property type="entry name" value="Gly_transf_sug"/>
    <property type="match status" value="1"/>
</dbReference>
<feature type="transmembrane region" description="Helical" evidence="2">
    <location>
        <begin position="12"/>
        <end position="31"/>
    </location>
</feature>
<dbReference type="PANTHER" id="PTHR46830:SF2">
    <property type="entry name" value="ALPHA-1,4-N-ACETYLGLUCOSAMINYLTRANSFERASE"/>
    <property type="match status" value="1"/>
</dbReference>
<keyword evidence="3" id="KW-1185">Reference proteome</keyword>
<proteinExistence type="inferred from homology"/>
<dbReference type="InterPro" id="IPR029044">
    <property type="entry name" value="Nucleotide-diphossugar_trans"/>
</dbReference>
<comment type="similarity">
    <text evidence="1">Belongs to the glycosyltransferase 32 family.</text>
</comment>
<evidence type="ECO:0000256" key="2">
    <source>
        <dbReference type="SAM" id="Phobius"/>
    </source>
</evidence>
<dbReference type="PANTHER" id="PTHR46830">
    <property type="entry name" value="TRANSFERASE, PUTATIVE-RELATED"/>
    <property type="match status" value="1"/>
</dbReference>
<dbReference type="RefSeq" id="XP_030986160.1">
    <property type="nucleotide sequence ID" value="XM_031120218.1"/>
</dbReference>
<dbReference type="GeneID" id="41955132"/>
<reference evidence="4" key="3">
    <citation type="submission" date="2025-08" db="UniProtKB">
        <authorList>
            <consortium name="RefSeq"/>
        </authorList>
    </citation>
    <scope>IDENTIFICATION</scope>
    <source>
        <strain evidence="4">NI907</strain>
    </source>
</reference>
<dbReference type="KEGG" id="pgri:PgNI_00135"/>
<name>A0A6P8BG37_PYRGI</name>
<protein>
    <recommendedName>
        <fullName evidence="5">Glycosyltransferase family 32 protein</fullName>
    </recommendedName>
</protein>
<organism evidence="3 4">
    <name type="scientific">Pyricularia grisea</name>
    <name type="common">Crabgrass-specific blast fungus</name>
    <name type="synonym">Magnaporthe grisea</name>
    <dbReference type="NCBI Taxonomy" id="148305"/>
    <lineage>
        <taxon>Eukaryota</taxon>
        <taxon>Fungi</taxon>
        <taxon>Dikarya</taxon>
        <taxon>Ascomycota</taxon>
        <taxon>Pezizomycotina</taxon>
        <taxon>Sordariomycetes</taxon>
        <taxon>Sordariomycetidae</taxon>
        <taxon>Magnaporthales</taxon>
        <taxon>Pyriculariaceae</taxon>
        <taxon>Pyricularia</taxon>
    </lineage>
</organism>
<dbReference type="Proteomes" id="UP000515153">
    <property type="component" value="Unplaced"/>
</dbReference>
<dbReference type="SUPFAM" id="SSF53448">
    <property type="entry name" value="Nucleotide-diphospho-sugar transferases"/>
    <property type="match status" value="1"/>
</dbReference>
<dbReference type="AlphaFoldDB" id="A0A6P8BG37"/>
<sequence length="381" mass="42173">MICTNSRPGFGRLVYLPVFALLIISLSLIYLRSNIPAVPVHSFQPQLTTSSADNDKHVDAAIPPIVHFVQLKKDQGSSLHFTFESFLALYAAHLHTKPTAIYIHHDFSEEEVATASAHGSSWTRRVLNSFPTVVKLNRVTAPTHANGREIAAVEHRSDFVRLEQLQRLGGVYLDWDVVVLKPLANLRNAGFRAVVGRQFDAFVNNGIILATPDSAVVRTLHRESLRVFDGGWITHSVELLTRVANTLAAVPGEVLIMDFKAFSPFSWEQESVNQLLARHPGDSVPPPEIKGLEESVKINADALWETKLAANRAGATPTWVYDFSDTVFLHKIFNSVDPPPGYNGVNVPYVLAMDSNYAVATWQIVAEGIKQGMIDARDESY</sequence>
<reference evidence="4" key="1">
    <citation type="journal article" date="2019" name="Mol. Biol. Evol.">
        <title>Blast fungal genomes show frequent chromosomal changes, gene gains and losses, and effector gene turnover.</title>
        <authorList>
            <person name="Gomez Luciano L.B."/>
            <person name="Jason Tsai I."/>
            <person name="Chuma I."/>
            <person name="Tosa Y."/>
            <person name="Chen Y.H."/>
            <person name="Li J.Y."/>
            <person name="Li M.Y."/>
            <person name="Jade Lu M.Y."/>
            <person name="Nakayashiki H."/>
            <person name="Li W.H."/>
        </authorList>
    </citation>
    <scope>NUCLEOTIDE SEQUENCE</scope>
    <source>
        <strain evidence="4">NI907</strain>
    </source>
</reference>
<dbReference type="Gene3D" id="3.90.550.20">
    <property type="match status" value="1"/>
</dbReference>
<keyword evidence="2" id="KW-1133">Transmembrane helix</keyword>
<evidence type="ECO:0000313" key="4">
    <source>
        <dbReference type="RefSeq" id="XP_030986160.1"/>
    </source>
</evidence>
<keyword evidence="2" id="KW-0812">Transmembrane</keyword>
<evidence type="ECO:0008006" key="5">
    <source>
        <dbReference type="Google" id="ProtNLM"/>
    </source>
</evidence>
<evidence type="ECO:0000313" key="3">
    <source>
        <dbReference type="Proteomes" id="UP000515153"/>
    </source>
</evidence>
<reference evidence="4" key="2">
    <citation type="submission" date="2019-10" db="EMBL/GenBank/DDBJ databases">
        <authorList>
            <consortium name="NCBI Genome Project"/>
        </authorList>
    </citation>
    <scope>NUCLEOTIDE SEQUENCE</scope>
    <source>
        <strain evidence="4">NI907</strain>
    </source>
</reference>
<dbReference type="InterPro" id="IPR007577">
    <property type="entry name" value="GlycoTrfase_DXD_sugar-bd_CS"/>
</dbReference>
<keyword evidence="2" id="KW-0472">Membrane</keyword>
<dbReference type="GO" id="GO:1901135">
    <property type="term" value="P:carbohydrate derivative metabolic process"/>
    <property type="evidence" value="ECO:0007669"/>
    <property type="project" value="UniProtKB-ARBA"/>
</dbReference>
<accession>A0A6P8BG37</accession>
<evidence type="ECO:0000256" key="1">
    <source>
        <dbReference type="ARBA" id="ARBA00009003"/>
    </source>
</evidence>
<gene>
    <name evidence="4" type="ORF">PgNI_00135</name>
</gene>